<reference evidence="2 3" key="2">
    <citation type="submission" date="2016-08" db="EMBL/GenBank/DDBJ databases">
        <title>Pervasive Adenine N6-methylation of Active Genes in Fungi.</title>
        <authorList>
            <consortium name="DOE Joint Genome Institute"/>
            <person name="Mondo S.J."/>
            <person name="Dannebaum R.O."/>
            <person name="Kuo R.C."/>
            <person name="Labutti K."/>
            <person name="Haridas S."/>
            <person name="Kuo A."/>
            <person name="Salamov A."/>
            <person name="Ahrendt S.R."/>
            <person name="Lipzen A."/>
            <person name="Sullivan W."/>
            <person name="Andreopoulos W.B."/>
            <person name="Clum A."/>
            <person name="Lindquist E."/>
            <person name="Daum C."/>
            <person name="Ramamoorthy G.K."/>
            <person name="Gryganskyi A."/>
            <person name="Culley D."/>
            <person name="Magnuson J.K."/>
            <person name="James T.Y."/>
            <person name="O'Malley M.A."/>
            <person name="Stajich J.E."/>
            <person name="Spatafora J.W."/>
            <person name="Visel A."/>
            <person name="Grigoriev I.V."/>
        </authorList>
    </citation>
    <scope>NUCLEOTIDE SEQUENCE [LARGE SCALE GENOMIC DNA]</scope>
    <source>
        <strain evidence="2 3">S4</strain>
    </source>
</reference>
<gene>
    <name evidence="2" type="ORF">BCR32DRAFT_269089</name>
</gene>
<dbReference type="EMBL" id="MCFG01000157">
    <property type="protein sequence ID" value="ORX80028.1"/>
    <property type="molecule type" value="Genomic_DNA"/>
</dbReference>
<proteinExistence type="predicted"/>
<keyword evidence="1" id="KW-0175">Coiled coil</keyword>
<dbReference type="Proteomes" id="UP000193944">
    <property type="component" value="Unassembled WGS sequence"/>
</dbReference>
<reference evidence="2 3" key="1">
    <citation type="submission" date="2016-08" db="EMBL/GenBank/DDBJ databases">
        <title>A Parts List for Fungal Cellulosomes Revealed by Comparative Genomics.</title>
        <authorList>
            <consortium name="DOE Joint Genome Institute"/>
            <person name="Haitjema C.H."/>
            <person name="Gilmore S.P."/>
            <person name="Henske J.K."/>
            <person name="Solomon K.V."/>
            <person name="De Groot R."/>
            <person name="Kuo A."/>
            <person name="Mondo S.J."/>
            <person name="Salamov A.A."/>
            <person name="Labutti K."/>
            <person name="Zhao Z."/>
            <person name="Chiniquy J."/>
            <person name="Barry K."/>
            <person name="Brewer H.M."/>
            <person name="Purvine S.O."/>
            <person name="Wright A.T."/>
            <person name="Boxma B."/>
            <person name="Van Alen T."/>
            <person name="Hackstein J.H."/>
            <person name="Baker S.E."/>
            <person name="Grigoriev I.V."/>
            <person name="O'Malley M.A."/>
        </authorList>
    </citation>
    <scope>NUCLEOTIDE SEQUENCE [LARGE SCALE GENOMIC DNA]</scope>
    <source>
        <strain evidence="2 3">S4</strain>
    </source>
</reference>
<organism evidence="2 3">
    <name type="scientific">Anaeromyces robustus</name>
    <dbReference type="NCBI Taxonomy" id="1754192"/>
    <lineage>
        <taxon>Eukaryota</taxon>
        <taxon>Fungi</taxon>
        <taxon>Fungi incertae sedis</taxon>
        <taxon>Chytridiomycota</taxon>
        <taxon>Chytridiomycota incertae sedis</taxon>
        <taxon>Neocallimastigomycetes</taxon>
        <taxon>Neocallimastigales</taxon>
        <taxon>Neocallimastigaceae</taxon>
        <taxon>Anaeromyces</taxon>
    </lineage>
</organism>
<keyword evidence="3" id="KW-1185">Reference proteome</keyword>
<evidence type="ECO:0000313" key="2">
    <source>
        <dbReference type="EMBL" id="ORX80028.1"/>
    </source>
</evidence>
<sequence>MSETKNLYQISSESHSLTEQLGSKIQSFLEDYINLKSNWSSFEDESIREEKIAQIHNSLTAINNLIGNLKELLTKIEEMKKKNVESKINIDELTELRHNLLEQSKEKARKIDSLITSLQSLDREIQTYFTLKENS</sequence>
<dbReference type="AlphaFoldDB" id="A0A1Y1X321"/>
<evidence type="ECO:0000256" key="1">
    <source>
        <dbReference type="SAM" id="Coils"/>
    </source>
</evidence>
<name>A0A1Y1X321_9FUNG</name>
<protein>
    <submittedName>
        <fullName evidence="2">Uncharacterized protein</fullName>
    </submittedName>
</protein>
<accession>A0A1Y1X321</accession>
<evidence type="ECO:0000313" key="3">
    <source>
        <dbReference type="Proteomes" id="UP000193944"/>
    </source>
</evidence>
<feature type="coiled-coil region" evidence="1">
    <location>
        <begin position="62"/>
        <end position="110"/>
    </location>
</feature>
<dbReference type="OrthoDB" id="2133873at2759"/>
<comment type="caution">
    <text evidence="2">The sequence shown here is derived from an EMBL/GenBank/DDBJ whole genome shotgun (WGS) entry which is preliminary data.</text>
</comment>